<dbReference type="InterPro" id="IPR011047">
    <property type="entry name" value="Quinoprotein_ADH-like_sf"/>
</dbReference>
<sequence length="527" mass="58104">MLVSISHTQLALADWQYRSRPDLSPPKLNITIPATHEVASGYIFVAPYSANRDYKQDGSDRPEQAGAYIFRDDGDLIWSSVGYLAGFVANFQVVKFQGTDALLAFEGTIDLLHGHGYGHATILGQDYDRLLNVQGGNHRILDLHEFALVDEKTALVEIYDPTPIDLTPYGGNSTQKWIVDAVVQELDLETSKVLFEWRSLDHIDPLDSVIALGSRPREGFTSFDAWDYFHANSVDKDGEGNYLVSGRHTSSIYKIDGTTGEILWTLGGKRSNFTFGENTEFAFQHDARFRGNEAEIEYISLFDNGAGSNGHQGGDKGRIRDFSSAKLFKLNTTDWTATLLKDVVHPDRVLAVSQGNTQILPNGNLFVNWGQTGSITEFRANDSTPVFSAYLDSGELGAGVQNYRGFRFEWAGRPKETPAIVAVKSGAEVGIHVSWNGDTETVAWRFFETRGGGDVKGVGEVKRVSFETSLEIRVGERDVGSDVRFFAEAVDGAGEVISRTAVTGLRAEIGPEEHVGVFQHVEQKIVH</sequence>
<keyword evidence="2" id="KW-1185">Reference proteome</keyword>
<evidence type="ECO:0008006" key="3">
    <source>
        <dbReference type="Google" id="ProtNLM"/>
    </source>
</evidence>
<dbReference type="PANTHER" id="PTHR35340">
    <property type="entry name" value="PQQ ENZYME REPEAT PROTEIN-RELATED"/>
    <property type="match status" value="1"/>
</dbReference>
<accession>A0A6A6XQW5</accession>
<dbReference type="InterPro" id="IPR053143">
    <property type="entry name" value="Arylsulfate_ST"/>
</dbReference>
<dbReference type="EMBL" id="MU001781">
    <property type="protein sequence ID" value="KAF2798543.1"/>
    <property type="molecule type" value="Genomic_DNA"/>
</dbReference>
<evidence type="ECO:0000313" key="2">
    <source>
        <dbReference type="Proteomes" id="UP000799757"/>
    </source>
</evidence>
<dbReference type="Pfam" id="PF14269">
    <property type="entry name" value="Arylsulfotran_2"/>
    <property type="match status" value="1"/>
</dbReference>
<dbReference type="SUPFAM" id="SSF50998">
    <property type="entry name" value="Quinoprotein alcohol dehydrogenase-like"/>
    <property type="match status" value="1"/>
</dbReference>
<evidence type="ECO:0000313" key="1">
    <source>
        <dbReference type="EMBL" id="KAF2798543.1"/>
    </source>
</evidence>
<dbReference type="Proteomes" id="UP000799757">
    <property type="component" value="Unassembled WGS sequence"/>
</dbReference>
<dbReference type="AlphaFoldDB" id="A0A6A6XQW5"/>
<protein>
    <recommendedName>
        <fullName evidence="3">Arylsulfotransferase</fullName>
    </recommendedName>
</protein>
<dbReference type="InterPro" id="IPR039535">
    <property type="entry name" value="ASST-like"/>
</dbReference>
<gene>
    <name evidence="1" type="ORF">K505DRAFT_233028</name>
</gene>
<reference evidence="1" key="1">
    <citation type="journal article" date="2020" name="Stud. Mycol.">
        <title>101 Dothideomycetes genomes: a test case for predicting lifestyles and emergence of pathogens.</title>
        <authorList>
            <person name="Haridas S."/>
            <person name="Albert R."/>
            <person name="Binder M."/>
            <person name="Bloem J."/>
            <person name="Labutti K."/>
            <person name="Salamov A."/>
            <person name="Andreopoulos B."/>
            <person name="Baker S."/>
            <person name="Barry K."/>
            <person name="Bills G."/>
            <person name="Bluhm B."/>
            <person name="Cannon C."/>
            <person name="Castanera R."/>
            <person name="Culley D."/>
            <person name="Daum C."/>
            <person name="Ezra D."/>
            <person name="Gonzalez J."/>
            <person name="Henrissat B."/>
            <person name="Kuo A."/>
            <person name="Liang C."/>
            <person name="Lipzen A."/>
            <person name="Lutzoni F."/>
            <person name="Magnuson J."/>
            <person name="Mondo S."/>
            <person name="Nolan M."/>
            <person name="Ohm R."/>
            <person name="Pangilinan J."/>
            <person name="Park H.-J."/>
            <person name="Ramirez L."/>
            <person name="Alfaro M."/>
            <person name="Sun H."/>
            <person name="Tritt A."/>
            <person name="Yoshinaga Y."/>
            <person name="Zwiers L.-H."/>
            <person name="Turgeon B."/>
            <person name="Goodwin S."/>
            <person name="Spatafora J."/>
            <person name="Crous P."/>
            <person name="Grigoriev I."/>
        </authorList>
    </citation>
    <scope>NUCLEOTIDE SEQUENCE</scope>
    <source>
        <strain evidence="1">CBS 109.77</strain>
    </source>
</reference>
<organism evidence="1 2">
    <name type="scientific">Melanomma pulvis-pyrius CBS 109.77</name>
    <dbReference type="NCBI Taxonomy" id="1314802"/>
    <lineage>
        <taxon>Eukaryota</taxon>
        <taxon>Fungi</taxon>
        <taxon>Dikarya</taxon>
        <taxon>Ascomycota</taxon>
        <taxon>Pezizomycotina</taxon>
        <taxon>Dothideomycetes</taxon>
        <taxon>Pleosporomycetidae</taxon>
        <taxon>Pleosporales</taxon>
        <taxon>Melanommataceae</taxon>
        <taxon>Melanomma</taxon>
    </lineage>
</organism>
<dbReference type="PANTHER" id="PTHR35340:SF9">
    <property type="entry name" value="ASST-DOMAIN-CONTAINING PROTEIN"/>
    <property type="match status" value="1"/>
</dbReference>
<dbReference type="OrthoDB" id="5427350at2759"/>
<name>A0A6A6XQW5_9PLEO</name>
<proteinExistence type="predicted"/>